<sequence>MSHFPLDKTENIIYLRNLKYLSLLQLVPLRLTALLPIVIAIVARLSLQNDYGSTYAKLPEDSDFKTNPMIEIGNSSRCTRSTTRSKEDKVLEHSDCITNLVIEIGRSPRCTQSTTRSKEVKEKTPKKDTNGGKVVLSETKVEVKTEVNNLICLQLLYGEAAISEKVQVESKKPALSVWKLGHLRKRETTELEDGGFGLLPLKDGYKVKRTVLKGESGQLPHSPPSNMGKHVDNAEEFDACWECPNFVAAVDEKLAIEVHKSKLKKYLSKSMTEGCGFDAPGFHLGISPDKTQHGSNSVPNHTPTPIFALKPLSSQGTKDKGKREVIFSPL</sequence>
<dbReference type="Proteomes" id="UP001055879">
    <property type="component" value="Linkage Group LG13"/>
</dbReference>
<protein>
    <submittedName>
        <fullName evidence="1">Uncharacterized protein</fullName>
    </submittedName>
</protein>
<proteinExistence type="predicted"/>
<accession>A0ACB8Y8B4</accession>
<evidence type="ECO:0000313" key="1">
    <source>
        <dbReference type="EMBL" id="KAI3681016.1"/>
    </source>
</evidence>
<comment type="caution">
    <text evidence="1">The sequence shown here is derived from an EMBL/GenBank/DDBJ whole genome shotgun (WGS) entry which is preliminary data.</text>
</comment>
<name>A0ACB8Y8B4_ARCLA</name>
<gene>
    <name evidence="1" type="ORF">L6452_35797</name>
</gene>
<organism evidence="1 2">
    <name type="scientific">Arctium lappa</name>
    <name type="common">Greater burdock</name>
    <name type="synonym">Lappa major</name>
    <dbReference type="NCBI Taxonomy" id="4217"/>
    <lineage>
        <taxon>Eukaryota</taxon>
        <taxon>Viridiplantae</taxon>
        <taxon>Streptophyta</taxon>
        <taxon>Embryophyta</taxon>
        <taxon>Tracheophyta</taxon>
        <taxon>Spermatophyta</taxon>
        <taxon>Magnoliopsida</taxon>
        <taxon>eudicotyledons</taxon>
        <taxon>Gunneridae</taxon>
        <taxon>Pentapetalae</taxon>
        <taxon>asterids</taxon>
        <taxon>campanulids</taxon>
        <taxon>Asterales</taxon>
        <taxon>Asteraceae</taxon>
        <taxon>Carduoideae</taxon>
        <taxon>Cardueae</taxon>
        <taxon>Arctiinae</taxon>
        <taxon>Arctium</taxon>
    </lineage>
</organism>
<evidence type="ECO:0000313" key="2">
    <source>
        <dbReference type="Proteomes" id="UP001055879"/>
    </source>
</evidence>
<dbReference type="EMBL" id="CM042059">
    <property type="protein sequence ID" value="KAI3681016.1"/>
    <property type="molecule type" value="Genomic_DNA"/>
</dbReference>
<reference evidence="2" key="1">
    <citation type="journal article" date="2022" name="Mol. Ecol. Resour.">
        <title>The genomes of chicory, endive, great burdock and yacon provide insights into Asteraceae palaeo-polyploidization history and plant inulin production.</title>
        <authorList>
            <person name="Fan W."/>
            <person name="Wang S."/>
            <person name="Wang H."/>
            <person name="Wang A."/>
            <person name="Jiang F."/>
            <person name="Liu H."/>
            <person name="Zhao H."/>
            <person name="Xu D."/>
            <person name="Zhang Y."/>
        </authorList>
    </citation>
    <scope>NUCLEOTIDE SEQUENCE [LARGE SCALE GENOMIC DNA]</scope>
    <source>
        <strain evidence="2">cv. Niubang</strain>
    </source>
</reference>
<reference evidence="1 2" key="2">
    <citation type="journal article" date="2022" name="Mol. Ecol. Resour.">
        <title>The genomes of chicory, endive, great burdock and yacon provide insights into Asteraceae paleo-polyploidization history and plant inulin production.</title>
        <authorList>
            <person name="Fan W."/>
            <person name="Wang S."/>
            <person name="Wang H."/>
            <person name="Wang A."/>
            <person name="Jiang F."/>
            <person name="Liu H."/>
            <person name="Zhao H."/>
            <person name="Xu D."/>
            <person name="Zhang Y."/>
        </authorList>
    </citation>
    <scope>NUCLEOTIDE SEQUENCE [LARGE SCALE GENOMIC DNA]</scope>
    <source>
        <strain evidence="2">cv. Niubang</strain>
    </source>
</reference>
<keyword evidence="2" id="KW-1185">Reference proteome</keyword>